<sequence>MSPTRAHLQASAEALCSAFAAKADLETLLSHFSTTHQVSAVEYGLPLLAPFLGRRFTGLGGPESISTYFSLLTQYLTYEDMSFGEWVVDTEARKVCVKGRAKFTWTEGAGKGQSWDERFVYVLDFDQEGKVTDYQVWADSGAAYLARRGELADKAQEFQMSY</sequence>
<dbReference type="InterPro" id="IPR032710">
    <property type="entry name" value="NTF2-like_dom_sf"/>
</dbReference>
<evidence type="ECO:0000313" key="1">
    <source>
        <dbReference type="EMBL" id="GBE86457.1"/>
    </source>
</evidence>
<dbReference type="Proteomes" id="UP000287166">
    <property type="component" value="Unassembled WGS sequence"/>
</dbReference>
<organism evidence="1 2">
    <name type="scientific">Sparassis crispa</name>
    <dbReference type="NCBI Taxonomy" id="139825"/>
    <lineage>
        <taxon>Eukaryota</taxon>
        <taxon>Fungi</taxon>
        <taxon>Dikarya</taxon>
        <taxon>Basidiomycota</taxon>
        <taxon>Agaricomycotina</taxon>
        <taxon>Agaricomycetes</taxon>
        <taxon>Polyporales</taxon>
        <taxon>Sparassidaceae</taxon>
        <taxon>Sparassis</taxon>
    </lineage>
</organism>
<gene>
    <name evidence="1" type="ORF">SCP_0903360</name>
</gene>
<dbReference type="InParanoid" id="A0A401GW49"/>
<name>A0A401GW49_9APHY</name>
<dbReference type="SUPFAM" id="SSF54427">
    <property type="entry name" value="NTF2-like"/>
    <property type="match status" value="1"/>
</dbReference>
<proteinExistence type="predicted"/>
<dbReference type="RefSeq" id="XP_027617370.1">
    <property type="nucleotide sequence ID" value="XM_027761569.1"/>
</dbReference>
<dbReference type="EMBL" id="BFAD01000009">
    <property type="protein sequence ID" value="GBE86457.1"/>
    <property type="molecule type" value="Genomic_DNA"/>
</dbReference>
<comment type="caution">
    <text evidence="1">The sequence shown here is derived from an EMBL/GenBank/DDBJ whole genome shotgun (WGS) entry which is preliminary data.</text>
</comment>
<accession>A0A401GW49</accession>
<dbReference type="AlphaFoldDB" id="A0A401GW49"/>
<reference evidence="1 2" key="1">
    <citation type="journal article" date="2018" name="Sci. Rep.">
        <title>Genome sequence of the cauliflower mushroom Sparassis crispa (Hanabiratake) and its association with beneficial usage.</title>
        <authorList>
            <person name="Kiyama R."/>
            <person name="Furutani Y."/>
            <person name="Kawaguchi K."/>
            <person name="Nakanishi T."/>
        </authorList>
    </citation>
    <scope>NUCLEOTIDE SEQUENCE [LARGE SCALE GENOMIC DNA]</scope>
</reference>
<dbReference type="OrthoDB" id="3352776at2759"/>
<protein>
    <recommendedName>
        <fullName evidence="3">SnoaL-like domain-containing protein</fullName>
    </recommendedName>
</protein>
<dbReference type="GeneID" id="38783374"/>
<dbReference type="Gene3D" id="3.10.450.50">
    <property type="match status" value="1"/>
</dbReference>
<keyword evidence="2" id="KW-1185">Reference proteome</keyword>
<evidence type="ECO:0008006" key="3">
    <source>
        <dbReference type="Google" id="ProtNLM"/>
    </source>
</evidence>
<evidence type="ECO:0000313" key="2">
    <source>
        <dbReference type="Proteomes" id="UP000287166"/>
    </source>
</evidence>